<evidence type="ECO:0000313" key="1">
    <source>
        <dbReference type="EnsemblPlants" id="OB04G12700.1"/>
    </source>
</evidence>
<dbReference type="Gramene" id="OB04G12700.1">
    <property type="protein sequence ID" value="OB04G12700.1"/>
    <property type="gene ID" value="OB04G12700"/>
</dbReference>
<sequence>MLVRKSTACSLSLMERVVHRMDGTTAIWVVRLLGHLRSDRSCLDALGEYTGDGSGFNLKIRDVRRSDIMWDT</sequence>
<reference evidence="1" key="2">
    <citation type="submission" date="2013-04" db="UniProtKB">
        <authorList>
            <consortium name="EnsemblPlants"/>
        </authorList>
    </citation>
    <scope>IDENTIFICATION</scope>
</reference>
<dbReference type="AlphaFoldDB" id="J3LVU5"/>
<accession>J3LVU5</accession>
<organism evidence="1">
    <name type="scientific">Oryza brachyantha</name>
    <name type="common">malo sina</name>
    <dbReference type="NCBI Taxonomy" id="4533"/>
    <lineage>
        <taxon>Eukaryota</taxon>
        <taxon>Viridiplantae</taxon>
        <taxon>Streptophyta</taxon>
        <taxon>Embryophyta</taxon>
        <taxon>Tracheophyta</taxon>
        <taxon>Spermatophyta</taxon>
        <taxon>Magnoliopsida</taxon>
        <taxon>Liliopsida</taxon>
        <taxon>Poales</taxon>
        <taxon>Poaceae</taxon>
        <taxon>BOP clade</taxon>
        <taxon>Oryzoideae</taxon>
        <taxon>Oryzeae</taxon>
        <taxon>Oryzinae</taxon>
        <taxon>Oryza</taxon>
    </lineage>
</organism>
<dbReference type="HOGENOM" id="CLU_2726222_0_0_1"/>
<dbReference type="EnsemblPlants" id="OB04G12700.1">
    <property type="protein sequence ID" value="OB04G12700.1"/>
    <property type="gene ID" value="OB04G12700"/>
</dbReference>
<protein>
    <submittedName>
        <fullName evidence="1">Uncharacterized protein</fullName>
    </submittedName>
</protein>
<reference evidence="1" key="1">
    <citation type="journal article" date="2013" name="Nat. Commun.">
        <title>Whole-genome sequencing of Oryza brachyantha reveals mechanisms underlying Oryza genome evolution.</title>
        <authorList>
            <person name="Chen J."/>
            <person name="Huang Q."/>
            <person name="Gao D."/>
            <person name="Wang J."/>
            <person name="Lang Y."/>
            <person name="Liu T."/>
            <person name="Li B."/>
            <person name="Bai Z."/>
            <person name="Luis Goicoechea J."/>
            <person name="Liang C."/>
            <person name="Chen C."/>
            <person name="Zhang W."/>
            <person name="Sun S."/>
            <person name="Liao Y."/>
            <person name="Zhang X."/>
            <person name="Yang L."/>
            <person name="Song C."/>
            <person name="Wang M."/>
            <person name="Shi J."/>
            <person name="Liu G."/>
            <person name="Liu J."/>
            <person name="Zhou H."/>
            <person name="Zhou W."/>
            <person name="Yu Q."/>
            <person name="An N."/>
            <person name="Chen Y."/>
            <person name="Cai Q."/>
            <person name="Wang B."/>
            <person name="Liu B."/>
            <person name="Min J."/>
            <person name="Huang Y."/>
            <person name="Wu H."/>
            <person name="Li Z."/>
            <person name="Zhang Y."/>
            <person name="Yin Y."/>
            <person name="Song W."/>
            <person name="Jiang J."/>
            <person name="Jackson S.A."/>
            <person name="Wing R.A."/>
            <person name="Wang J."/>
            <person name="Chen M."/>
        </authorList>
    </citation>
    <scope>NUCLEOTIDE SEQUENCE [LARGE SCALE GENOMIC DNA]</scope>
    <source>
        <strain evidence="1">cv. IRGC 101232</strain>
    </source>
</reference>
<keyword evidence="2" id="KW-1185">Reference proteome</keyword>
<proteinExistence type="predicted"/>
<evidence type="ECO:0000313" key="2">
    <source>
        <dbReference type="Proteomes" id="UP000006038"/>
    </source>
</evidence>
<dbReference type="Proteomes" id="UP000006038">
    <property type="component" value="Chromosome 4"/>
</dbReference>
<name>J3LVU5_ORYBR</name>